<gene>
    <name evidence="1" type="ORF">NCAV_0868</name>
</gene>
<dbReference type="PANTHER" id="PTHR33505:SF4">
    <property type="entry name" value="PROTEIN PREY, MITOCHONDRIAL"/>
    <property type="match status" value="1"/>
</dbReference>
<keyword evidence="2" id="KW-1185">Reference proteome</keyword>
<name>A0A2K5AQY9_9ARCH</name>
<protein>
    <recommendedName>
        <fullName evidence="3">Trm112 family protein</fullName>
    </recommendedName>
</protein>
<organism evidence="1 2">
    <name type="scientific">Candidatus Nitrosocaldus cavascurensis</name>
    <dbReference type="NCBI Taxonomy" id="2058097"/>
    <lineage>
        <taxon>Archaea</taxon>
        <taxon>Nitrososphaerota</taxon>
        <taxon>Nitrososphaeria</taxon>
        <taxon>Candidatus Nitrosocaldales</taxon>
        <taxon>Candidatus Nitrosocaldaceae</taxon>
        <taxon>Candidatus Nitrosocaldus</taxon>
    </lineage>
</organism>
<accession>A0A2K5AQY9</accession>
<dbReference type="KEGG" id="ncv:NCAV_0868"/>
<dbReference type="EMBL" id="LT981265">
    <property type="protein sequence ID" value="SPC34045.1"/>
    <property type="molecule type" value="Genomic_DNA"/>
</dbReference>
<dbReference type="GeneID" id="41594926"/>
<sequence>MRRWLLDILVCPIDKSDLQLRVFDESNDEIMEGVLICSRCKRLYPIIKGIPVLLPDELRDKSVEQEFYNRWKDRLV</sequence>
<evidence type="ECO:0000313" key="2">
    <source>
        <dbReference type="Proteomes" id="UP000236248"/>
    </source>
</evidence>
<evidence type="ECO:0000313" key="1">
    <source>
        <dbReference type="EMBL" id="SPC34045.1"/>
    </source>
</evidence>
<dbReference type="Proteomes" id="UP000236248">
    <property type="component" value="Chromosome NCAV"/>
</dbReference>
<dbReference type="AlphaFoldDB" id="A0A2K5AQY9"/>
<evidence type="ECO:0008006" key="3">
    <source>
        <dbReference type="Google" id="ProtNLM"/>
    </source>
</evidence>
<dbReference type="SUPFAM" id="SSF158997">
    <property type="entry name" value="Trm112p-like"/>
    <property type="match status" value="1"/>
</dbReference>
<reference evidence="2" key="1">
    <citation type="submission" date="2018-01" db="EMBL/GenBank/DDBJ databases">
        <authorList>
            <person name="Kerou L M."/>
        </authorList>
    </citation>
    <scope>NUCLEOTIDE SEQUENCE [LARGE SCALE GENOMIC DNA]</scope>
    <source>
        <strain evidence="2">SCU2</strain>
    </source>
</reference>
<dbReference type="RefSeq" id="WP_103287208.1">
    <property type="nucleotide sequence ID" value="NZ_LT981265.1"/>
</dbReference>
<dbReference type="Pfam" id="PF03966">
    <property type="entry name" value="Trm112p"/>
    <property type="match status" value="1"/>
</dbReference>
<dbReference type="PANTHER" id="PTHR33505">
    <property type="entry name" value="ZGC:162634"/>
    <property type="match status" value="1"/>
</dbReference>
<dbReference type="NCBIfam" id="NF038101">
    <property type="entry name" value="Trm112_arch"/>
    <property type="match status" value="1"/>
</dbReference>
<dbReference type="Gene3D" id="2.20.25.10">
    <property type="match status" value="1"/>
</dbReference>
<dbReference type="InterPro" id="IPR005651">
    <property type="entry name" value="Trm112-like"/>
</dbReference>
<proteinExistence type="predicted"/>